<sequence length="548" mass="59842">MEKSSFFNSVGDDRVYQASDFAAYFNSLITNGVFPNPSTNLQIISNNNMTVTIKAGKAWINGYVYINDSDLILPISVADGVLKRIDRIVIQFNTINRNITAKVKKGTFASTPVALDLQRDADAYELGIADILISNGATTIIQASITDLRMNTIYCGWVNSLIQVDTTAIFNQYQAWYTSQQNVYNTDFTSWTVAKKAAYDEWYTTTTNGYATAMTLNETQFKIDFEAWFATVQNQLNGDIAGNLTNAINALAGTGRTTETVKGNAAALALHLTDNIMQFATKVDKTDYVRSGSYGVTTGTSTAYEITLNPMPTTYVDGMQLIILPHVTSGAIPTLNVNGLGALTILKQDGTALIAGDIIINKPLGLVRVGSNFFIRSSSGGSNIKSIQRGSVTLTTTTSLVTISPINIANSIVRVFGQPDYGDRGTSFNISGTITSPTTVMITRGGTEVSVNIKWEVIEFNNVKNKQTGIFSKNATQTIIPNNTYVVNIASINISKSMLFCSLYQTQNNEGYYYTIQYEITNATTISFTIVGPYNANINIVWQVIEFN</sequence>
<gene>
    <name evidence="1" type="ORF">SJI18_01160</name>
</gene>
<accession>A0ABU7UHN2</accession>
<dbReference type="Proteomes" id="UP001498469">
    <property type="component" value="Unassembled WGS sequence"/>
</dbReference>
<organism evidence="1 2">
    <name type="scientific">Clostridium frigoriphilum</name>
    <dbReference type="NCBI Taxonomy" id="443253"/>
    <lineage>
        <taxon>Bacteria</taxon>
        <taxon>Bacillati</taxon>
        <taxon>Bacillota</taxon>
        <taxon>Clostridia</taxon>
        <taxon>Eubacteriales</taxon>
        <taxon>Clostridiaceae</taxon>
        <taxon>Clostridium</taxon>
    </lineage>
</organism>
<protein>
    <recommendedName>
        <fullName evidence="3">DUF2479 domain-containing protein</fullName>
    </recommendedName>
</protein>
<evidence type="ECO:0008006" key="3">
    <source>
        <dbReference type="Google" id="ProtNLM"/>
    </source>
</evidence>
<evidence type="ECO:0000313" key="2">
    <source>
        <dbReference type="Proteomes" id="UP001498469"/>
    </source>
</evidence>
<dbReference type="RefSeq" id="WP_216247555.1">
    <property type="nucleotide sequence ID" value="NZ_JAZHFS010000001.1"/>
</dbReference>
<name>A0ABU7UHN2_9CLOT</name>
<reference evidence="1 2" key="1">
    <citation type="submission" date="2023-11" db="EMBL/GenBank/DDBJ databases">
        <title>Draft genome sequence of a psychrophilic Clostridium strain from permafrost water brine.</title>
        <authorList>
            <person name="Shcherbakova V.A."/>
            <person name="Trubitsyn V.E."/>
            <person name="Zakharyuk A.G."/>
        </authorList>
    </citation>
    <scope>NUCLEOTIDE SEQUENCE [LARGE SCALE GENOMIC DNA]</scope>
    <source>
        <strain evidence="1 2">14F</strain>
    </source>
</reference>
<comment type="caution">
    <text evidence="1">The sequence shown here is derived from an EMBL/GenBank/DDBJ whole genome shotgun (WGS) entry which is preliminary data.</text>
</comment>
<evidence type="ECO:0000313" key="1">
    <source>
        <dbReference type="EMBL" id="MEF2110912.1"/>
    </source>
</evidence>
<dbReference type="EMBL" id="JAZHFS010000001">
    <property type="protein sequence ID" value="MEF2110912.1"/>
    <property type="molecule type" value="Genomic_DNA"/>
</dbReference>
<keyword evidence="2" id="KW-1185">Reference proteome</keyword>
<proteinExistence type="predicted"/>